<evidence type="ECO:0000259" key="8">
    <source>
        <dbReference type="Pfam" id="PF00675"/>
    </source>
</evidence>
<keyword evidence="3" id="KW-0378">Hydrolase</keyword>
<dbReference type="InterPro" id="IPR011249">
    <property type="entry name" value="Metalloenz_LuxS/M16"/>
</dbReference>
<evidence type="ECO:0000256" key="3">
    <source>
        <dbReference type="ARBA" id="ARBA00022801"/>
    </source>
</evidence>
<dbReference type="Gene3D" id="3.30.830.10">
    <property type="entry name" value="Metalloenzyme, LuxS/M16 peptidase-like"/>
    <property type="match status" value="2"/>
</dbReference>
<gene>
    <name evidence="10" type="ORF">POL72_34260</name>
</gene>
<comment type="similarity">
    <text evidence="1">Belongs to the peptidase M16 family.</text>
</comment>
<dbReference type="SUPFAM" id="SSF63411">
    <property type="entry name" value="LuxS/MPP-like metallohydrolase"/>
    <property type="match status" value="2"/>
</dbReference>
<dbReference type="InterPro" id="IPR011765">
    <property type="entry name" value="Pept_M16_N"/>
</dbReference>
<evidence type="ECO:0000256" key="1">
    <source>
        <dbReference type="ARBA" id="ARBA00007261"/>
    </source>
</evidence>
<evidence type="ECO:0000313" key="11">
    <source>
        <dbReference type="Proteomes" id="UP001217485"/>
    </source>
</evidence>
<reference evidence="10 11" key="1">
    <citation type="submission" date="2023-01" db="EMBL/GenBank/DDBJ databases">
        <title>Minimal conservation of predation-associated metabolite biosynthetic gene clusters underscores biosynthetic potential of Myxococcota including descriptions for ten novel species: Archangium lansinium sp. nov., Myxococcus landrumus sp. nov., Nannocystis bai.</title>
        <authorList>
            <person name="Ahearne A."/>
            <person name="Stevens C."/>
            <person name="Dowd S."/>
        </authorList>
    </citation>
    <scope>NUCLEOTIDE SEQUENCE [LARGE SCALE GENOMIC DNA]</scope>
    <source>
        <strain evidence="10 11">WIWO2</strain>
    </source>
</reference>
<feature type="compositionally biased region" description="Low complexity" evidence="6">
    <location>
        <begin position="574"/>
        <end position="586"/>
    </location>
</feature>
<feature type="compositionally biased region" description="Low complexity" evidence="6">
    <location>
        <begin position="541"/>
        <end position="566"/>
    </location>
</feature>
<proteinExistence type="inferred from homology"/>
<evidence type="ECO:0000313" key="10">
    <source>
        <dbReference type="EMBL" id="MDC0682841.1"/>
    </source>
</evidence>
<dbReference type="Pfam" id="PF00675">
    <property type="entry name" value="Peptidase_M16"/>
    <property type="match status" value="1"/>
</dbReference>
<organism evidence="10 11">
    <name type="scientific">Sorangium atrum</name>
    <dbReference type="NCBI Taxonomy" id="2995308"/>
    <lineage>
        <taxon>Bacteria</taxon>
        <taxon>Pseudomonadati</taxon>
        <taxon>Myxococcota</taxon>
        <taxon>Polyangia</taxon>
        <taxon>Polyangiales</taxon>
        <taxon>Polyangiaceae</taxon>
        <taxon>Sorangium</taxon>
    </lineage>
</organism>
<name>A0ABT5C8S9_9BACT</name>
<evidence type="ECO:0000256" key="6">
    <source>
        <dbReference type="SAM" id="MobiDB-lite"/>
    </source>
</evidence>
<evidence type="ECO:0000256" key="5">
    <source>
        <dbReference type="ARBA" id="ARBA00023049"/>
    </source>
</evidence>
<evidence type="ECO:0000259" key="9">
    <source>
        <dbReference type="Pfam" id="PF05193"/>
    </source>
</evidence>
<evidence type="ECO:0000256" key="2">
    <source>
        <dbReference type="ARBA" id="ARBA00022670"/>
    </source>
</evidence>
<dbReference type="EMBL" id="JAQNDK010000004">
    <property type="protein sequence ID" value="MDC0682841.1"/>
    <property type="molecule type" value="Genomic_DNA"/>
</dbReference>
<dbReference type="RefSeq" id="WP_272100994.1">
    <property type="nucleotide sequence ID" value="NZ_JAQNDK010000004.1"/>
</dbReference>
<dbReference type="Pfam" id="PF05193">
    <property type="entry name" value="Peptidase_M16_C"/>
    <property type="match status" value="1"/>
</dbReference>
<feature type="domain" description="Peptidase M16 N-terminal" evidence="8">
    <location>
        <begin position="91"/>
        <end position="208"/>
    </location>
</feature>
<feature type="signal peptide" evidence="7">
    <location>
        <begin position="1"/>
        <end position="34"/>
    </location>
</feature>
<feature type="domain" description="Peptidase M16 C-terminal" evidence="9">
    <location>
        <begin position="251"/>
        <end position="426"/>
    </location>
</feature>
<keyword evidence="7" id="KW-0732">Signal</keyword>
<keyword evidence="5" id="KW-0482">Metalloprotease</keyword>
<keyword evidence="11" id="KW-1185">Reference proteome</keyword>
<feature type="region of interest" description="Disordered" evidence="6">
    <location>
        <begin position="541"/>
        <end position="586"/>
    </location>
</feature>
<dbReference type="PANTHER" id="PTHR43690:SF17">
    <property type="entry name" value="PROTEIN YHJJ"/>
    <property type="match status" value="1"/>
</dbReference>
<accession>A0ABT5C8S9</accession>
<keyword evidence="4" id="KW-0862">Zinc</keyword>
<sequence length="586" mass="62168">MRAHHRSERTRLRALSSLSSALVAALGLTLPAYAAPPAAAPAQPAAAQPAAKPAPAAAAPVATKAQPAAAATSVSVAIPVEKYTLENGLEVVLHEDHRTPVVAVNVWYHVGSKDEPRGKNGFAHLFEHVMFQGSKHVGEDMFFKYLERAGASDRNGTTNTDRTNYFETVPANELALVLWLESDRMGWLLDHANEATFTSQRNVVKNERRQNYENAPYGLVPQFVRAAQFPESHPYHLLTIGTPEDLDAAQMDDVKAFFRTFYVPNNATLVVAGDIERGKAKELIQKYFGPIAKGAPPPVATKPDLGDLATEKRLDIEADVELPRVTISWVTPPSFAPGDAELDLVANVLASGKTSRLYKKLVYDLQIAQDVFAFQQSSQLASTFQITATLKKGKSPEQALKLIDAELDRLRKAPPTQDEHDRAQAKVLSELVFSMEQVTARANAINNYNQLTGDPGYFPKDVARYEKATAADLQKATADLLPQGRRVIALVTPKPGAPKAGRLVKQTGAAAPATAGTKPTAAAPAAAASAKPAVLAPAVAAPPAGAKPAAAPATDKPAAAPAIMKPAGDKPAVDKPAAGPAAPKGG</sequence>
<evidence type="ECO:0000256" key="7">
    <source>
        <dbReference type="SAM" id="SignalP"/>
    </source>
</evidence>
<keyword evidence="2" id="KW-0645">Protease</keyword>
<feature type="chain" id="PRO_5045210034" evidence="7">
    <location>
        <begin position="35"/>
        <end position="586"/>
    </location>
</feature>
<dbReference type="InterPro" id="IPR050626">
    <property type="entry name" value="Peptidase_M16"/>
</dbReference>
<evidence type="ECO:0000256" key="4">
    <source>
        <dbReference type="ARBA" id="ARBA00022833"/>
    </source>
</evidence>
<protein>
    <submittedName>
        <fullName evidence="10">Pitrilysin family protein</fullName>
    </submittedName>
</protein>
<comment type="caution">
    <text evidence="10">The sequence shown here is derived from an EMBL/GenBank/DDBJ whole genome shotgun (WGS) entry which is preliminary data.</text>
</comment>
<dbReference type="InterPro" id="IPR007863">
    <property type="entry name" value="Peptidase_M16_C"/>
</dbReference>
<dbReference type="Proteomes" id="UP001217485">
    <property type="component" value="Unassembled WGS sequence"/>
</dbReference>
<dbReference type="PANTHER" id="PTHR43690">
    <property type="entry name" value="NARDILYSIN"/>
    <property type="match status" value="1"/>
</dbReference>